<reference evidence="7" key="1">
    <citation type="submission" date="2023-04" db="EMBL/GenBank/DDBJ databases">
        <authorList>
            <person name="Vijverberg K."/>
            <person name="Xiong W."/>
            <person name="Schranz E."/>
        </authorList>
    </citation>
    <scope>NUCLEOTIDE SEQUENCE</scope>
</reference>
<sequence length="527" mass="56636">MPTTVVFSRRKCKNGAPDVHPPDCYPPSPSSHVRIVGYGVNSWSHAKYGLLSKEDAEEDAKLIESAAFVAASQHFDKDPDSDGGSAVQLYAKESSKLMVQVIKRGSRGKDDRETIIPELVTLPSDHETVFDISGGRRAFIEAEEAKELLKPLKESGNKYTKICFSNRSFGLPAGHVAASILSAMKDQLTDVDFSDIVSRRPEPEAVEVMRMLSSALDGSNLNYLNLSNNSLGERGIRAFGDLLKSQKNLVELYLMNAGISEHAAKALRELIPSTNKIKILHFHNNVTKDEGAVAISQIVKESPNLEDFRCSSTRVGSAGGIALSESLQNSTLMKKLDLRDNMFGPQSGVALGRALSVPVKLTEVYLSNLRLEDEGVTAIVNGLKGSASALEILDLAGNSITSEAAAAVAACITSKKHSLTKLNLSENELKDAGAMVIGEALEGDFGRLNIVDLSSNGIRAGGATALAKAVVGKPEFRMLNINGNFLSNKGVEDVREIFKNSPRMLGSLDDNDPNGKDDDDGDNNHDA</sequence>
<dbReference type="Pfam" id="PF13516">
    <property type="entry name" value="LRR_6"/>
    <property type="match status" value="3"/>
</dbReference>
<gene>
    <name evidence="7" type="ORF">LSALG_LOCUS27877</name>
</gene>
<organism evidence="7 8">
    <name type="scientific">Lactuca saligna</name>
    <name type="common">Willowleaf lettuce</name>
    <dbReference type="NCBI Taxonomy" id="75948"/>
    <lineage>
        <taxon>Eukaryota</taxon>
        <taxon>Viridiplantae</taxon>
        <taxon>Streptophyta</taxon>
        <taxon>Embryophyta</taxon>
        <taxon>Tracheophyta</taxon>
        <taxon>Spermatophyta</taxon>
        <taxon>Magnoliopsida</taxon>
        <taxon>eudicotyledons</taxon>
        <taxon>Gunneridae</taxon>
        <taxon>Pentapetalae</taxon>
        <taxon>asterids</taxon>
        <taxon>campanulids</taxon>
        <taxon>Asterales</taxon>
        <taxon>Asteraceae</taxon>
        <taxon>Cichorioideae</taxon>
        <taxon>Cichorieae</taxon>
        <taxon>Lactucinae</taxon>
        <taxon>Lactuca</taxon>
    </lineage>
</organism>
<dbReference type="InterPro" id="IPR025265">
    <property type="entry name" value="WPP_dom"/>
</dbReference>
<dbReference type="InterPro" id="IPR038214">
    <property type="entry name" value="WPP_sf"/>
</dbReference>
<dbReference type="GO" id="GO:0005634">
    <property type="term" value="C:nucleus"/>
    <property type="evidence" value="ECO:0007669"/>
    <property type="project" value="UniProtKB-SubCell"/>
</dbReference>
<dbReference type="GO" id="GO:0005096">
    <property type="term" value="F:GTPase activator activity"/>
    <property type="evidence" value="ECO:0007669"/>
    <property type="project" value="InterPro"/>
</dbReference>
<evidence type="ECO:0000256" key="3">
    <source>
        <dbReference type="ARBA" id="ARBA00022490"/>
    </source>
</evidence>
<evidence type="ECO:0000256" key="4">
    <source>
        <dbReference type="ARBA" id="ARBA00023242"/>
    </source>
</evidence>
<name>A0AA36E9Y0_LACSI</name>
<dbReference type="AlphaFoldDB" id="A0AA36E9Y0"/>
<keyword evidence="3" id="KW-0963">Cytoplasm</keyword>
<evidence type="ECO:0000259" key="6">
    <source>
        <dbReference type="Pfam" id="PF13943"/>
    </source>
</evidence>
<feature type="region of interest" description="Disordered" evidence="5">
    <location>
        <begin position="503"/>
        <end position="527"/>
    </location>
</feature>
<dbReference type="PANTHER" id="PTHR46761:SF2">
    <property type="entry name" value="RAN GTPASE-ACTIVATING PROTEIN 1"/>
    <property type="match status" value="1"/>
</dbReference>
<dbReference type="Pfam" id="PF13943">
    <property type="entry name" value="WPP"/>
    <property type="match status" value="1"/>
</dbReference>
<feature type="domain" description="WPP" evidence="6">
    <location>
        <begin position="45"/>
        <end position="110"/>
    </location>
</feature>
<evidence type="ECO:0000313" key="7">
    <source>
        <dbReference type="EMBL" id="CAI9288594.1"/>
    </source>
</evidence>
<keyword evidence="8" id="KW-1185">Reference proteome</keyword>
<protein>
    <recommendedName>
        <fullName evidence="6">WPP domain-containing protein</fullName>
    </recommendedName>
</protein>
<evidence type="ECO:0000256" key="1">
    <source>
        <dbReference type="ARBA" id="ARBA00004123"/>
    </source>
</evidence>
<dbReference type="Pfam" id="PF00560">
    <property type="entry name" value="LRR_1"/>
    <property type="match status" value="1"/>
</dbReference>
<dbReference type="Gene3D" id="1.10.246.200">
    <property type="entry name" value="WPP domain"/>
    <property type="match status" value="1"/>
</dbReference>
<evidence type="ECO:0000256" key="5">
    <source>
        <dbReference type="SAM" id="MobiDB-lite"/>
    </source>
</evidence>
<comment type="subcellular location">
    <subcellularLocation>
        <location evidence="2">Cytoplasm</location>
    </subcellularLocation>
    <subcellularLocation>
        <location evidence="1">Nucleus</location>
    </subcellularLocation>
</comment>
<dbReference type="PANTHER" id="PTHR46761">
    <property type="entry name" value="RAN GTPASE-ACTIVATING PROTEIN 1"/>
    <property type="match status" value="1"/>
</dbReference>
<dbReference type="GO" id="GO:0005737">
    <property type="term" value="C:cytoplasm"/>
    <property type="evidence" value="ECO:0007669"/>
    <property type="project" value="UniProtKB-SubCell"/>
</dbReference>
<dbReference type="InterPro" id="IPR001611">
    <property type="entry name" value="Leu-rich_rpt"/>
</dbReference>
<dbReference type="InterPro" id="IPR032675">
    <property type="entry name" value="LRR_dom_sf"/>
</dbReference>
<proteinExistence type="predicted"/>
<dbReference type="EMBL" id="OX465081">
    <property type="protein sequence ID" value="CAI9288594.1"/>
    <property type="molecule type" value="Genomic_DNA"/>
</dbReference>
<dbReference type="InterPro" id="IPR045203">
    <property type="entry name" value="RanGAP1/2"/>
</dbReference>
<dbReference type="Gene3D" id="3.80.10.10">
    <property type="entry name" value="Ribonuclease Inhibitor"/>
    <property type="match status" value="2"/>
</dbReference>
<feature type="compositionally biased region" description="Acidic residues" evidence="5">
    <location>
        <begin position="509"/>
        <end position="521"/>
    </location>
</feature>
<dbReference type="SMART" id="SM00368">
    <property type="entry name" value="LRR_RI"/>
    <property type="match status" value="9"/>
</dbReference>
<dbReference type="Proteomes" id="UP001177003">
    <property type="component" value="Chromosome 5"/>
</dbReference>
<dbReference type="SUPFAM" id="SSF52047">
    <property type="entry name" value="RNI-like"/>
    <property type="match status" value="1"/>
</dbReference>
<evidence type="ECO:0000256" key="2">
    <source>
        <dbReference type="ARBA" id="ARBA00004496"/>
    </source>
</evidence>
<keyword evidence="4" id="KW-0539">Nucleus</keyword>
<evidence type="ECO:0000313" key="8">
    <source>
        <dbReference type="Proteomes" id="UP001177003"/>
    </source>
</evidence>
<accession>A0AA36E9Y0</accession>